<dbReference type="Proteomes" id="UP000034588">
    <property type="component" value="Unassembled WGS sequence"/>
</dbReference>
<proteinExistence type="predicted"/>
<evidence type="ECO:0000313" key="1">
    <source>
        <dbReference type="EMBL" id="KKW13337.1"/>
    </source>
</evidence>
<reference evidence="1 2" key="1">
    <citation type="journal article" date="2015" name="Nature">
        <title>rRNA introns, odd ribosomes, and small enigmatic genomes across a large radiation of phyla.</title>
        <authorList>
            <person name="Brown C.T."/>
            <person name="Hug L.A."/>
            <person name="Thomas B.C."/>
            <person name="Sharon I."/>
            <person name="Castelle C.J."/>
            <person name="Singh A."/>
            <person name="Wilkins M.J."/>
            <person name="Williams K.H."/>
            <person name="Banfield J.F."/>
        </authorList>
    </citation>
    <scope>NUCLEOTIDE SEQUENCE [LARGE SCALE GENOMIC DNA]</scope>
</reference>
<dbReference type="AlphaFoldDB" id="A0A0G1YEE6"/>
<protein>
    <submittedName>
        <fullName evidence="1">Uncharacterized protein</fullName>
    </submittedName>
</protein>
<accession>A0A0G1YEE6</accession>
<evidence type="ECO:0000313" key="2">
    <source>
        <dbReference type="Proteomes" id="UP000034588"/>
    </source>
</evidence>
<sequence length="157" mass="17894">MGVTIDEGKIVVLFFQEDPGEPPNRKENPEAWEAWHQQASVCLEPKWRLLNTMWNSGYCGYLCALTPVEAKESLAALGLDVEKYAAMELEPDIQKNFQRDHRDLFRSPGGIYEQRDGWNKAIAAVLAVIEHWKPLAFRVATAIADQIRKLRFPGEPE</sequence>
<organism evidence="1 2">
    <name type="scientific">Candidatus Gottesmanbacteria bacterium GW2011_GWB1_49_7</name>
    <dbReference type="NCBI Taxonomy" id="1618448"/>
    <lineage>
        <taxon>Bacteria</taxon>
        <taxon>Candidatus Gottesmaniibacteriota</taxon>
    </lineage>
</organism>
<gene>
    <name evidence="1" type="ORF">UY48_C0002G0028</name>
</gene>
<comment type="caution">
    <text evidence="1">The sequence shown here is derived from an EMBL/GenBank/DDBJ whole genome shotgun (WGS) entry which is preliminary data.</text>
</comment>
<dbReference type="EMBL" id="LCQD01000002">
    <property type="protein sequence ID" value="KKW13337.1"/>
    <property type="molecule type" value="Genomic_DNA"/>
</dbReference>
<name>A0A0G1YEE6_9BACT</name>